<evidence type="ECO:0000256" key="6">
    <source>
        <dbReference type="ARBA" id="ARBA00022692"/>
    </source>
</evidence>
<dbReference type="EMBL" id="BAET01000007">
    <property type="protein sequence ID" value="GAB54776.1"/>
    <property type="molecule type" value="Genomic_DNA"/>
</dbReference>
<keyword evidence="6 9" id="KW-0812">Transmembrane</keyword>
<feature type="transmembrane region" description="Helical" evidence="9">
    <location>
        <begin position="55"/>
        <end position="74"/>
    </location>
</feature>
<sequence>MLILILWISNDIGFLAMKKMVTYLKSGQEYMRIWPMQKQLYALFPDCRIIAATKFGMKVMPAIAVIVVAMQLQYLGLEALVQAITFGIFFLSLPLQGILWLGHRSEQVLPPQISNWYKDLYAKMQQQGCQLQRQSAKPTFKELAVLLRTAFKELDKAFTKNLF</sequence>
<evidence type="ECO:0000256" key="1">
    <source>
        <dbReference type="ARBA" id="ARBA00004429"/>
    </source>
</evidence>
<accession>H5T8Z9</accession>
<evidence type="ECO:0000256" key="7">
    <source>
        <dbReference type="ARBA" id="ARBA00022989"/>
    </source>
</evidence>
<evidence type="ECO:0000313" key="11">
    <source>
        <dbReference type="Proteomes" id="UP000053586"/>
    </source>
</evidence>
<evidence type="ECO:0000313" key="10">
    <source>
        <dbReference type="EMBL" id="GAB54776.1"/>
    </source>
</evidence>
<organism evidence="10 11">
    <name type="scientific">Glaciecola punicea ACAM 611</name>
    <dbReference type="NCBI Taxonomy" id="1121923"/>
    <lineage>
        <taxon>Bacteria</taxon>
        <taxon>Pseudomonadati</taxon>
        <taxon>Pseudomonadota</taxon>
        <taxon>Gammaproteobacteria</taxon>
        <taxon>Alteromonadales</taxon>
        <taxon>Alteromonadaceae</taxon>
        <taxon>Glaciecola</taxon>
    </lineage>
</organism>
<dbReference type="NCBIfam" id="NF002493">
    <property type="entry name" value="PRK01816.1"/>
    <property type="match status" value="1"/>
</dbReference>
<keyword evidence="7 9" id="KW-1133">Transmembrane helix</keyword>
<evidence type="ECO:0000256" key="5">
    <source>
        <dbReference type="ARBA" id="ARBA00022519"/>
    </source>
</evidence>
<evidence type="ECO:0000256" key="8">
    <source>
        <dbReference type="ARBA" id="ARBA00023136"/>
    </source>
</evidence>
<evidence type="ECO:0000256" key="4">
    <source>
        <dbReference type="ARBA" id="ARBA00022475"/>
    </source>
</evidence>
<dbReference type="GO" id="GO:0005886">
    <property type="term" value="C:plasma membrane"/>
    <property type="evidence" value="ECO:0007669"/>
    <property type="project" value="UniProtKB-SubCell"/>
</dbReference>
<dbReference type="eggNOG" id="COG3092">
    <property type="taxonomic scope" value="Bacteria"/>
</dbReference>
<comment type="subcellular location">
    <subcellularLocation>
        <location evidence="1">Cell inner membrane</location>
        <topology evidence="1">Multi-pass membrane protein</topology>
    </subcellularLocation>
</comment>
<evidence type="ECO:0000256" key="9">
    <source>
        <dbReference type="SAM" id="Phobius"/>
    </source>
</evidence>
<dbReference type="AlphaFoldDB" id="H5T8Z9"/>
<name>H5T8Z9_9ALTE</name>
<comment type="similarity">
    <text evidence="2">Belongs to the UPF0208 family.</text>
</comment>
<keyword evidence="5" id="KW-0997">Cell inner membrane</keyword>
<evidence type="ECO:0000256" key="2">
    <source>
        <dbReference type="ARBA" id="ARBA00009474"/>
    </source>
</evidence>
<comment type="caution">
    <text evidence="10">The sequence shown here is derived from an EMBL/GenBank/DDBJ whole genome shotgun (WGS) entry which is preliminary data.</text>
</comment>
<proteinExistence type="inferred from homology"/>
<dbReference type="Proteomes" id="UP000053586">
    <property type="component" value="Unassembled WGS sequence"/>
</dbReference>
<dbReference type="InterPro" id="IPR007334">
    <property type="entry name" value="UPF0208"/>
</dbReference>
<keyword evidence="4" id="KW-1003">Cell membrane</keyword>
<keyword evidence="8 9" id="KW-0472">Membrane</keyword>
<evidence type="ECO:0000256" key="3">
    <source>
        <dbReference type="ARBA" id="ARBA00018831"/>
    </source>
</evidence>
<gene>
    <name evidence="10" type="ORF">GPUN_0636</name>
</gene>
<dbReference type="Pfam" id="PF04217">
    <property type="entry name" value="DUF412"/>
    <property type="match status" value="1"/>
</dbReference>
<reference evidence="10 11" key="2">
    <citation type="journal article" date="2017" name="Antonie Van Leeuwenhoek">
        <title>Rhizobium rhizosphaerae sp. nov., a novel species isolated from rice rhizosphere.</title>
        <authorList>
            <person name="Zhao J.J."/>
            <person name="Zhang J."/>
            <person name="Zhang R.J."/>
            <person name="Zhang C.W."/>
            <person name="Yin H.Q."/>
            <person name="Zhang X.X."/>
        </authorList>
    </citation>
    <scope>NUCLEOTIDE SEQUENCE [LARGE SCALE GENOMIC DNA]</scope>
    <source>
        <strain evidence="10 11">ACAM 611</strain>
    </source>
</reference>
<protein>
    <recommendedName>
        <fullName evidence="3">UPF0208 membrane protein YfbV</fullName>
    </recommendedName>
</protein>
<keyword evidence="11" id="KW-1185">Reference proteome</keyword>
<reference evidence="10 11" key="1">
    <citation type="journal article" date="2012" name="J. Bacteriol.">
        <title>Genome sequence of proteorhodopsin-containing sea ice bacterium Glaciecola punicea ACAM 611T.</title>
        <authorList>
            <person name="Qin Q.-L."/>
            <person name="Xie B.-B."/>
            <person name="Shu Y.-L."/>
            <person name="Rong J.-C."/>
            <person name="Zhao D.-L."/>
            <person name="Zhang X.-Y."/>
            <person name="Chen X.-L."/>
            <person name="Zhou B.-C."/>
            <person name="Zhanga Y.-Z."/>
        </authorList>
    </citation>
    <scope>NUCLEOTIDE SEQUENCE [LARGE SCALE GENOMIC DNA]</scope>
    <source>
        <strain evidence="10 11">ACAM 611</strain>
    </source>
</reference>
<dbReference type="STRING" id="56804.BAE46_08145"/>
<feature type="transmembrane region" description="Helical" evidence="9">
    <location>
        <begin position="80"/>
        <end position="101"/>
    </location>
</feature>